<feature type="compositionally biased region" description="Basic and acidic residues" evidence="1">
    <location>
        <begin position="249"/>
        <end position="258"/>
    </location>
</feature>
<reference evidence="2 3" key="1">
    <citation type="journal article" date="2015" name="Genome Biol.">
        <title>Comparative genomics of Steinernema reveals deeply conserved gene regulatory networks.</title>
        <authorList>
            <person name="Dillman A.R."/>
            <person name="Macchietto M."/>
            <person name="Porter C.F."/>
            <person name="Rogers A."/>
            <person name="Williams B."/>
            <person name="Antoshechkin I."/>
            <person name="Lee M.M."/>
            <person name="Goodwin Z."/>
            <person name="Lu X."/>
            <person name="Lewis E.E."/>
            <person name="Goodrich-Blair H."/>
            <person name="Stock S.P."/>
            <person name="Adams B.J."/>
            <person name="Sternberg P.W."/>
            <person name="Mortazavi A."/>
        </authorList>
    </citation>
    <scope>NUCLEOTIDE SEQUENCE [LARGE SCALE GENOMIC DNA]</scope>
    <source>
        <strain evidence="2 3">ALL</strain>
    </source>
</reference>
<reference evidence="2 3" key="2">
    <citation type="journal article" date="2019" name="G3 (Bethesda)">
        <title>Hybrid Assembly of the Genome of the Entomopathogenic Nematode Steinernema carpocapsae Identifies the X-Chromosome.</title>
        <authorList>
            <person name="Serra L."/>
            <person name="Macchietto M."/>
            <person name="Macias-Munoz A."/>
            <person name="McGill C.J."/>
            <person name="Rodriguez I.M."/>
            <person name="Rodriguez B."/>
            <person name="Murad R."/>
            <person name="Mortazavi A."/>
        </authorList>
    </citation>
    <scope>NUCLEOTIDE SEQUENCE [LARGE SCALE GENOMIC DNA]</scope>
    <source>
        <strain evidence="2 3">ALL</strain>
    </source>
</reference>
<sequence>MFHTKQPTLPAEMRSPCLNCRRDATYSARHTGWSEKKVWNEQLPGVWSELLGTRALQANRSEFCSDLGGKRSGEGNEARISTPRSAVRRIRQNNGSVDRNRKPGSGRPKAAVTDEVKNRVCDSVIPDMSHLVILILRLEVRMHRLVRSKLTLGPVYRRVVDHPFGRKMLENPVSSSCFAIVGDDKIFKGAEIVESGISEAHDFGYARRSKAWSVSGGDRIATSGGYGSFGESTRKDSSLPVAEGASGHEGARRERRQATDFAESSDHRKHKLWKAKSRVTVLVKPLRT</sequence>
<protein>
    <submittedName>
        <fullName evidence="2">Uncharacterized protein</fullName>
    </submittedName>
</protein>
<dbReference type="AlphaFoldDB" id="A0A4U5NXH5"/>
<evidence type="ECO:0000313" key="3">
    <source>
        <dbReference type="Proteomes" id="UP000298663"/>
    </source>
</evidence>
<name>A0A4U5NXH5_STECR</name>
<proteinExistence type="predicted"/>
<dbReference type="EMBL" id="AZBU02000003">
    <property type="protein sequence ID" value="TKR88001.1"/>
    <property type="molecule type" value="Genomic_DNA"/>
</dbReference>
<accession>A0A4U5NXH5</accession>
<organism evidence="2 3">
    <name type="scientific">Steinernema carpocapsae</name>
    <name type="common">Entomopathogenic nematode</name>
    <dbReference type="NCBI Taxonomy" id="34508"/>
    <lineage>
        <taxon>Eukaryota</taxon>
        <taxon>Metazoa</taxon>
        <taxon>Ecdysozoa</taxon>
        <taxon>Nematoda</taxon>
        <taxon>Chromadorea</taxon>
        <taxon>Rhabditida</taxon>
        <taxon>Tylenchina</taxon>
        <taxon>Panagrolaimomorpha</taxon>
        <taxon>Strongyloidoidea</taxon>
        <taxon>Steinernematidae</taxon>
        <taxon>Steinernema</taxon>
    </lineage>
</organism>
<evidence type="ECO:0000313" key="2">
    <source>
        <dbReference type="EMBL" id="TKR88001.1"/>
    </source>
</evidence>
<gene>
    <name evidence="2" type="ORF">L596_012313</name>
</gene>
<evidence type="ECO:0000256" key="1">
    <source>
        <dbReference type="SAM" id="MobiDB-lite"/>
    </source>
</evidence>
<feature type="region of interest" description="Disordered" evidence="1">
    <location>
        <begin position="225"/>
        <end position="269"/>
    </location>
</feature>
<keyword evidence="3" id="KW-1185">Reference proteome</keyword>
<dbReference type="Proteomes" id="UP000298663">
    <property type="component" value="Unassembled WGS sequence"/>
</dbReference>
<feature type="region of interest" description="Disordered" evidence="1">
    <location>
        <begin position="90"/>
        <end position="111"/>
    </location>
</feature>
<comment type="caution">
    <text evidence="2">The sequence shown here is derived from an EMBL/GenBank/DDBJ whole genome shotgun (WGS) entry which is preliminary data.</text>
</comment>